<dbReference type="VEuPathDB" id="VectorBase:ADIR014244"/>
<dbReference type="AlphaFoldDB" id="A0A182NWH2"/>
<dbReference type="EnsemblMetazoa" id="ADIR014244-RA">
    <property type="protein sequence ID" value="ADIR014244-PA"/>
    <property type="gene ID" value="ADIR014244"/>
</dbReference>
<reference evidence="1" key="2">
    <citation type="submission" date="2020-05" db="UniProtKB">
        <authorList>
            <consortium name="EnsemblMetazoa"/>
        </authorList>
    </citation>
    <scope>IDENTIFICATION</scope>
    <source>
        <strain evidence="1">WRAIR2</strain>
    </source>
</reference>
<proteinExistence type="predicted"/>
<name>A0A182NWH2_9DIPT</name>
<evidence type="ECO:0000313" key="2">
    <source>
        <dbReference type="Proteomes" id="UP000075884"/>
    </source>
</evidence>
<protein>
    <submittedName>
        <fullName evidence="1">Uncharacterized protein</fullName>
    </submittedName>
</protein>
<dbReference type="Proteomes" id="UP000075884">
    <property type="component" value="Unassembled WGS sequence"/>
</dbReference>
<reference evidence="2" key="1">
    <citation type="submission" date="2013-03" db="EMBL/GenBank/DDBJ databases">
        <title>The Genome Sequence of Anopheles dirus WRAIR2.</title>
        <authorList>
            <consortium name="The Broad Institute Genomics Platform"/>
            <person name="Neafsey D.E."/>
            <person name="Walton C."/>
            <person name="Walker B."/>
            <person name="Young S.K."/>
            <person name="Zeng Q."/>
            <person name="Gargeya S."/>
            <person name="Fitzgerald M."/>
            <person name="Haas B."/>
            <person name="Abouelleil A."/>
            <person name="Allen A.W."/>
            <person name="Alvarado L."/>
            <person name="Arachchi H.M."/>
            <person name="Berlin A.M."/>
            <person name="Chapman S.B."/>
            <person name="Gainer-Dewar J."/>
            <person name="Goldberg J."/>
            <person name="Griggs A."/>
            <person name="Gujja S."/>
            <person name="Hansen M."/>
            <person name="Howarth C."/>
            <person name="Imamovic A."/>
            <person name="Ireland A."/>
            <person name="Larimer J."/>
            <person name="McCowan C."/>
            <person name="Murphy C."/>
            <person name="Pearson M."/>
            <person name="Poon T.W."/>
            <person name="Priest M."/>
            <person name="Roberts A."/>
            <person name="Saif S."/>
            <person name="Shea T."/>
            <person name="Sisk P."/>
            <person name="Sykes S."/>
            <person name="Wortman J."/>
            <person name="Nusbaum C."/>
            <person name="Birren B."/>
        </authorList>
    </citation>
    <scope>NUCLEOTIDE SEQUENCE [LARGE SCALE GENOMIC DNA]</scope>
    <source>
        <strain evidence="2">WRAIR2</strain>
    </source>
</reference>
<keyword evidence="2" id="KW-1185">Reference proteome</keyword>
<accession>A0A182NWH2</accession>
<organism evidence="1 2">
    <name type="scientific">Anopheles dirus</name>
    <dbReference type="NCBI Taxonomy" id="7168"/>
    <lineage>
        <taxon>Eukaryota</taxon>
        <taxon>Metazoa</taxon>
        <taxon>Ecdysozoa</taxon>
        <taxon>Arthropoda</taxon>
        <taxon>Hexapoda</taxon>
        <taxon>Insecta</taxon>
        <taxon>Pterygota</taxon>
        <taxon>Neoptera</taxon>
        <taxon>Endopterygota</taxon>
        <taxon>Diptera</taxon>
        <taxon>Nematocera</taxon>
        <taxon>Culicoidea</taxon>
        <taxon>Culicidae</taxon>
        <taxon>Anophelinae</taxon>
        <taxon>Anopheles</taxon>
    </lineage>
</organism>
<sequence length="74" mass="8581">FGDNVVIRSIPRSSSSARLTCGWCCIQYLNQNISRRTNSLSFLFTKRCLHPPIRLRPSDDARLKVVQHTNMYLK</sequence>
<evidence type="ECO:0000313" key="1">
    <source>
        <dbReference type="EnsemblMetazoa" id="ADIR014244-PA"/>
    </source>
</evidence>